<organism evidence="1">
    <name type="scientific">marine sediment metagenome</name>
    <dbReference type="NCBI Taxonomy" id="412755"/>
    <lineage>
        <taxon>unclassified sequences</taxon>
        <taxon>metagenomes</taxon>
        <taxon>ecological metagenomes</taxon>
    </lineage>
</organism>
<protein>
    <submittedName>
        <fullName evidence="1">Uncharacterized protein</fullName>
    </submittedName>
</protein>
<comment type="caution">
    <text evidence="1">The sequence shown here is derived from an EMBL/GenBank/DDBJ whole genome shotgun (WGS) entry which is preliminary data.</text>
</comment>
<name>X0TQZ0_9ZZZZ</name>
<evidence type="ECO:0000313" key="1">
    <source>
        <dbReference type="EMBL" id="GAF78535.1"/>
    </source>
</evidence>
<reference evidence="1" key="1">
    <citation type="journal article" date="2014" name="Front. Microbiol.">
        <title>High frequency of phylogenetically diverse reductive dehalogenase-homologous genes in deep subseafloor sedimentary metagenomes.</title>
        <authorList>
            <person name="Kawai M."/>
            <person name="Futagami T."/>
            <person name="Toyoda A."/>
            <person name="Takaki Y."/>
            <person name="Nishi S."/>
            <person name="Hori S."/>
            <person name="Arai W."/>
            <person name="Tsubouchi T."/>
            <person name="Morono Y."/>
            <person name="Uchiyama I."/>
            <person name="Ito T."/>
            <person name="Fujiyama A."/>
            <person name="Inagaki F."/>
            <person name="Takami H."/>
        </authorList>
    </citation>
    <scope>NUCLEOTIDE SEQUENCE</scope>
    <source>
        <strain evidence="1">Expedition CK06-06</strain>
    </source>
</reference>
<dbReference type="AlphaFoldDB" id="X0TQZ0"/>
<proteinExistence type="predicted"/>
<gene>
    <name evidence="1" type="ORF">S01H1_08713</name>
</gene>
<dbReference type="EMBL" id="BARS01004458">
    <property type="protein sequence ID" value="GAF78535.1"/>
    <property type="molecule type" value="Genomic_DNA"/>
</dbReference>
<accession>X0TQZ0</accession>
<sequence>MEPSQGFGSGTQFEAAVFSSSPSSAMDVDGVQRKIASFAELEEGWDFGAGRPSPPKVVAFAQQICEAGKWFAKRANAFPGVDGGIVVAFYLGDNIVDVTVNTDLTLDYVHERGTGVEYEELACGENVKWGFISAHLAGMNKQANAWNSSEPSIWQGTTHTEDDSAGTPLRIWGAESRSLMLNVPAAQQNLVFALT</sequence>